<name>A0A926E0J9_9FIRM</name>
<keyword evidence="1" id="KW-1133">Transmembrane helix</keyword>
<dbReference type="AlphaFoldDB" id="A0A926E0J9"/>
<feature type="transmembrane region" description="Helical" evidence="1">
    <location>
        <begin position="12"/>
        <end position="32"/>
    </location>
</feature>
<dbReference type="Pfam" id="PF01522">
    <property type="entry name" value="Polysacc_deac_1"/>
    <property type="match status" value="1"/>
</dbReference>
<dbReference type="Proteomes" id="UP000653127">
    <property type="component" value="Unassembled WGS sequence"/>
</dbReference>
<dbReference type="GO" id="GO:0016810">
    <property type="term" value="F:hydrolase activity, acting on carbon-nitrogen (but not peptide) bonds"/>
    <property type="evidence" value="ECO:0007669"/>
    <property type="project" value="InterPro"/>
</dbReference>
<dbReference type="PANTHER" id="PTHR10587">
    <property type="entry name" value="GLYCOSYL TRANSFERASE-RELATED"/>
    <property type="match status" value="1"/>
</dbReference>
<proteinExistence type="predicted"/>
<dbReference type="PANTHER" id="PTHR10587:SF128">
    <property type="entry name" value="POLYSACCHARIDE DEACETYLASE PDAB-RELATED"/>
    <property type="match status" value="1"/>
</dbReference>
<protein>
    <submittedName>
        <fullName evidence="3">Polysaccharide deacetylase family protein</fullName>
    </submittedName>
</protein>
<feature type="domain" description="NodB homology" evidence="2">
    <location>
        <begin position="58"/>
        <end position="235"/>
    </location>
</feature>
<evidence type="ECO:0000313" key="3">
    <source>
        <dbReference type="EMBL" id="MBC8547393.1"/>
    </source>
</evidence>
<keyword evidence="4" id="KW-1185">Reference proteome</keyword>
<dbReference type="Gene3D" id="3.20.20.370">
    <property type="entry name" value="Glycoside hydrolase/deacetylase"/>
    <property type="match status" value="1"/>
</dbReference>
<keyword evidence="1" id="KW-0812">Transmembrane</keyword>
<dbReference type="InterPro" id="IPR002509">
    <property type="entry name" value="NODB_dom"/>
</dbReference>
<accession>A0A926E0J9</accession>
<sequence length="264" mass="29253">MTVNNYFVVGKRGLIGIAVMLCVCVALSVAVANRIGQAIFVDGGKRLLPIYSVETEEKVVALGFNCAWDAADVPEILRILEENDVKATFFLVGQWAEKYPDSVKALYDAGHELGNHSFSHPDMAAKSRDEVAKQIRRCDDTIERITGVRPKLFRAPSGSYNNTVVEVAESLGHSVIQWDCDSRDWKGPSAKEMTRNVLKGVQPGSITLFHVGKANTVEALPEIIRQLKAEGYSFRPVGEMIYYEDYEIDVQGRQHKKQSSSSDG</sequence>
<dbReference type="EMBL" id="JACRST010000018">
    <property type="protein sequence ID" value="MBC8547393.1"/>
    <property type="molecule type" value="Genomic_DNA"/>
</dbReference>
<dbReference type="InterPro" id="IPR011330">
    <property type="entry name" value="Glyco_hydro/deAcase_b/a-brl"/>
</dbReference>
<dbReference type="GO" id="GO:0005975">
    <property type="term" value="P:carbohydrate metabolic process"/>
    <property type="evidence" value="ECO:0007669"/>
    <property type="project" value="InterPro"/>
</dbReference>
<keyword evidence="1" id="KW-0472">Membrane</keyword>
<gene>
    <name evidence="3" type="ORF">H8711_10695</name>
</gene>
<evidence type="ECO:0000313" key="4">
    <source>
        <dbReference type="Proteomes" id="UP000653127"/>
    </source>
</evidence>
<dbReference type="PROSITE" id="PS51677">
    <property type="entry name" value="NODB"/>
    <property type="match status" value="1"/>
</dbReference>
<dbReference type="SUPFAM" id="SSF88713">
    <property type="entry name" value="Glycoside hydrolase/deacetylase"/>
    <property type="match status" value="1"/>
</dbReference>
<reference evidence="3" key="1">
    <citation type="submission" date="2020-08" db="EMBL/GenBank/DDBJ databases">
        <title>Genome public.</title>
        <authorList>
            <person name="Liu C."/>
            <person name="Sun Q."/>
        </authorList>
    </citation>
    <scope>NUCLEOTIDE SEQUENCE</scope>
    <source>
        <strain evidence="3">NSJ-31</strain>
    </source>
</reference>
<organism evidence="3 4">
    <name type="scientific">Ligaoa zhengdingensis</name>
    <dbReference type="NCBI Taxonomy" id="2763658"/>
    <lineage>
        <taxon>Bacteria</taxon>
        <taxon>Bacillati</taxon>
        <taxon>Bacillota</taxon>
        <taxon>Clostridia</taxon>
        <taxon>Eubacteriales</taxon>
        <taxon>Oscillospiraceae</taxon>
        <taxon>Ligaoa</taxon>
    </lineage>
</organism>
<evidence type="ECO:0000256" key="1">
    <source>
        <dbReference type="SAM" id="Phobius"/>
    </source>
</evidence>
<comment type="caution">
    <text evidence="3">The sequence shown here is derived from an EMBL/GenBank/DDBJ whole genome shotgun (WGS) entry which is preliminary data.</text>
</comment>
<dbReference type="InterPro" id="IPR050248">
    <property type="entry name" value="Polysacc_deacetylase_ArnD"/>
</dbReference>
<dbReference type="GO" id="GO:0016020">
    <property type="term" value="C:membrane"/>
    <property type="evidence" value="ECO:0007669"/>
    <property type="project" value="TreeGrafter"/>
</dbReference>
<evidence type="ECO:0000259" key="2">
    <source>
        <dbReference type="PROSITE" id="PS51677"/>
    </source>
</evidence>